<name>A0A4Y2SI22_ARAVE</name>
<comment type="caution">
    <text evidence="1">The sequence shown here is derived from an EMBL/GenBank/DDBJ whole genome shotgun (WGS) entry which is preliminary data.</text>
</comment>
<protein>
    <submittedName>
        <fullName evidence="1">Uncharacterized protein</fullName>
    </submittedName>
</protein>
<dbReference type="Proteomes" id="UP000499080">
    <property type="component" value="Unassembled WGS sequence"/>
</dbReference>
<sequence length="193" mass="22293">MVSSCSSLSETEARKQVTPCHGFLQTGTERSNPIFVGRECYWNRYLQSNVHEIACTNSVFRRCNNFDHGYASTADITRRIRLLRLIVSVKIIAPSENCTYIQSHTLSIVSIDSTNTLCRRKFITARCACLEEFVARRHLFPQSVSLSDEQLDTRCLQTNTARSAREMSKFYHLEYHRRNHRPTFIGARLIVLK</sequence>
<evidence type="ECO:0000313" key="2">
    <source>
        <dbReference type="Proteomes" id="UP000499080"/>
    </source>
</evidence>
<gene>
    <name evidence="1" type="ORF">AVEN_66592_1</name>
</gene>
<proteinExistence type="predicted"/>
<evidence type="ECO:0000313" key="1">
    <source>
        <dbReference type="EMBL" id="GBN87767.1"/>
    </source>
</evidence>
<dbReference type="AlphaFoldDB" id="A0A4Y2SI22"/>
<organism evidence="1 2">
    <name type="scientific">Araneus ventricosus</name>
    <name type="common">Orbweaver spider</name>
    <name type="synonym">Epeira ventricosa</name>
    <dbReference type="NCBI Taxonomy" id="182803"/>
    <lineage>
        <taxon>Eukaryota</taxon>
        <taxon>Metazoa</taxon>
        <taxon>Ecdysozoa</taxon>
        <taxon>Arthropoda</taxon>
        <taxon>Chelicerata</taxon>
        <taxon>Arachnida</taxon>
        <taxon>Araneae</taxon>
        <taxon>Araneomorphae</taxon>
        <taxon>Entelegynae</taxon>
        <taxon>Araneoidea</taxon>
        <taxon>Araneidae</taxon>
        <taxon>Araneus</taxon>
    </lineage>
</organism>
<accession>A0A4Y2SI22</accession>
<dbReference type="EMBL" id="BGPR01021957">
    <property type="protein sequence ID" value="GBN87767.1"/>
    <property type="molecule type" value="Genomic_DNA"/>
</dbReference>
<keyword evidence="2" id="KW-1185">Reference proteome</keyword>
<reference evidence="1 2" key="1">
    <citation type="journal article" date="2019" name="Sci. Rep.">
        <title>Orb-weaving spider Araneus ventricosus genome elucidates the spidroin gene catalogue.</title>
        <authorList>
            <person name="Kono N."/>
            <person name="Nakamura H."/>
            <person name="Ohtoshi R."/>
            <person name="Moran D.A.P."/>
            <person name="Shinohara A."/>
            <person name="Yoshida Y."/>
            <person name="Fujiwara M."/>
            <person name="Mori M."/>
            <person name="Tomita M."/>
            <person name="Arakawa K."/>
        </authorList>
    </citation>
    <scope>NUCLEOTIDE SEQUENCE [LARGE SCALE GENOMIC DNA]</scope>
</reference>